<dbReference type="Proteomes" id="UP000193090">
    <property type="component" value="Unassembled WGS sequence"/>
</dbReference>
<evidence type="ECO:0000259" key="7">
    <source>
        <dbReference type="Pfam" id="PF04234"/>
    </source>
</evidence>
<keyword evidence="5" id="KW-1133">Transmembrane helix</keyword>
<dbReference type="PANTHER" id="PTHR34820:SF4">
    <property type="entry name" value="INNER MEMBRANE PROTEIN YEBZ"/>
    <property type="match status" value="1"/>
</dbReference>
<dbReference type="InterPro" id="IPR007348">
    <property type="entry name" value="CopC_dom"/>
</dbReference>
<feature type="transmembrane region" description="Helical" evidence="5">
    <location>
        <begin position="147"/>
        <end position="166"/>
    </location>
</feature>
<feature type="chain" id="PRO_5012371775" evidence="6">
    <location>
        <begin position="29"/>
        <end position="171"/>
    </location>
</feature>
<keyword evidence="5" id="KW-0472">Membrane</keyword>
<comment type="caution">
    <text evidence="8">The sequence shown here is derived from an EMBL/GenBank/DDBJ whole genome shotgun (WGS) entry which is preliminary data.</text>
</comment>
<protein>
    <submittedName>
        <fullName evidence="8">Copper resistance protein CopC</fullName>
    </submittedName>
</protein>
<dbReference type="InterPro" id="IPR032694">
    <property type="entry name" value="CopC/D"/>
</dbReference>
<reference evidence="8 9" key="1">
    <citation type="submission" date="2016-01" db="EMBL/GenBank/DDBJ databases">
        <title>The new phylogeny of the genus Mycobacterium.</title>
        <authorList>
            <person name="Tarcisio F."/>
            <person name="Conor M."/>
            <person name="Antonella G."/>
            <person name="Elisabetta G."/>
            <person name="Giulia F.S."/>
            <person name="Sara T."/>
            <person name="Anna F."/>
            <person name="Clotilde B."/>
            <person name="Roberto B."/>
            <person name="Veronica D.S."/>
            <person name="Fabio R."/>
            <person name="Monica P."/>
            <person name="Olivier J."/>
            <person name="Enrico T."/>
            <person name="Nicola S."/>
        </authorList>
    </citation>
    <scope>NUCLEOTIDE SEQUENCE [LARGE SCALE GENOMIC DNA]</scope>
    <source>
        <strain evidence="8 9">DSM 44153</strain>
    </source>
</reference>
<comment type="subcellular location">
    <subcellularLocation>
        <location evidence="1">Cell envelope</location>
    </subcellularLocation>
</comment>
<dbReference type="RefSeq" id="WP_085109266.1">
    <property type="nucleotide sequence ID" value="NZ_JACKSN010000038.1"/>
</dbReference>
<dbReference type="AlphaFoldDB" id="A0A1X2ENK7"/>
<evidence type="ECO:0000256" key="4">
    <source>
        <dbReference type="ARBA" id="ARBA00023008"/>
    </source>
</evidence>
<organism evidence="8 9">
    <name type="scientific">Mycolicibacillus trivialis</name>
    <dbReference type="NCBI Taxonomy" id="1798"/>
    <lineage>
        <taxon>Bacteria</taxon>
        <taxon>Bacillati</taxon>
        <taxon>Actinomycetota</taxon>
        <taxon>Actinomycetes</taxon>
        <taxon>Mycobacteriales</taxon>
        <taxon>Mycobacteriaceae</taxon>
        <taxon>Mycolicibacillus</taxon>
    </lineage>
</organism>
<gene>
    <name evidence="8" type="ORF">AWC30_06190</name>
</gene>
<keyword evidence="4" id="KW-0186">Copper</keyword>
<dbReference type="STRING" id="1798.AWC30_06190"/>
<dbReference type="GO" id="GO:0005886">
    <property type="term" value="C:plasma membrane"/>
    <property type="evidence" value="ECO:0007669"/>
    <property type="project" value="TreeGrafter"/>
</dbReference>
<dbReference type="Gene3D" id="2.60.40.1220">
    <property type="match status" value="1"/>
</dbReference>
<evidence type="ECO:0000256" key="5">
    <source>
        <dbReference type="SAM" id="Phobius"/>
    </source>
</evidence>
<evidence type="ECO:0000256" key="1">
    <source>
        <dbReference type="ARBA" id="ARBA00004196"/>
    </source>
</evidence>
<dbReference type="InterPro" id="IPR014756">
    <property type="entry name" value="Ig_E-set"/>
</dbReference>
<dbReference type="GO" id="GO:0006825">
    <property type="term" value="P:copper ion transport"/>
    <property type="evidence" value="ECO:0007669"/>
    <property type="project" value="InterPro"/>
</dbReference>
<accession>A0A1X2ENK7</accession>
<keyword evidence="5" id="KW-0812">Transmembrane</keyword>
<dbReference type="GO" id="GO:0005507">
    <property type="term" value="F:copper ion binding"/>
    <property type="evidence" value="ECO:0007669"/>
    <property type="project" value="InterPro"/>
</dbReference>
<dbReference type="EMBL" id="LQPZ01000015">
    <property type="protein sequence ID" value="ORX06686.1"/>
    <property type="molecule type" value="Genomic_DNA"/>
</dbReference>
<dbReference type="SUPFAM" id="SSF81296">
    <property type="entry name" value="E set domains"/>
    <property type="match status" value="1"/>
</dbReference>
<sequence length="171" mass="17724">MRAAAAKLAAFGLALVLAMALPAATASAHSQLMSTDPVENAQLAEGPERVSATFNERLQSAYAQMTVVGPDGRLWSTGDPQVDGPVVSIALRPLGPVGHYTVNYRVTSADGHPVSGSWEFELTVAGPGEPGPPVAGHSPGEGDEMPAWPFIVGAVVIVAGGLAWTMRRRQT</sequence>
<evidence type="ECO:0000313" key="9">
    <source>
        <dbReference type="Proteomes" id="UP000193090"/>
    </source>
</evidence>
<dbReference type="GO" id="GO:0046688">
    <property type="term" value="P:response to copper ion"/>
    <property type="evidence" value="ECO:0007669"/>
    <property type="project" value="InterPro"/>
</dbReference>
<dbReference type="GO" id="GO:0042597">
    <property type="term" value="C:periplasmic space"/>
    <property type="evidence" value="ECO:0007669"/>
    <property type="project" value="InterPro"/>
</dbReference>
<evidence type="ECO:0000256" key="6">
    <source>
        <dbReference type="SAM" id="SignalP"/>
    </source>
</evidence>
<dbReference type="Pfam" id="PF04234">
    <property type="entry name" value="CopC"/>
    <property type="match status" value="1"/>
</dbReference>
<feature type="signal peptide" evidence="6">
    <location>
        <begin position="1"/>
        <end position="28"/>
    </location>
</feature>
<dbReference type="PANTHER" id="PTHR34820">
    <property type="entry name" value="INNER MEMBRANE PROTEIN YEBZ"/>
    <property type="match status" value="1"/>
</dbReference>
<name>A0A1X2ENK7_9MYCO</name>
<evidence type="ECO:0000313" key="8">
    <source>
        <dbReference type="EMBL" id="ORX06686.1"/>
    </source>
</evidence>
<dbReference type="OrthoDB" id="5242236at2"/>
<keyword evidence="2" id="KW-0479">Metal-binding</keyword>
<dbReference type="InterPro" id="IPR014755">
    <property type="entry name" value="Cu-Rt/internalin_Ig-like"/>
</dbReference>
<dbReference type="GO" id="GO:0030313">
    <property type="term" value="C:cell envelope"/>
    <property type="evidence" value="ECO:0007669"/>
    <property type="project" value="UniProtKB-SubCell"/>
</dbReference>
<feature type="domain" description="CopC" evidence="7">
    <location>
        <begin position="29"/>
        <end position="121"/>
    </location>
</feature>
<keyword evidence="9" id="KW-1185">Reference proteome</keyword>
<keyword evidence="3 6" id="KW-0732">Signal</keyword>
<proteinExistence type="predicted"/>
<evidence type="ECO:0000256" key="2">
    <source>
        <dbReference type="ARBA" id="ARBA00022723"/>
    </source>
</evidence>
<evidence type="ECO:0000256" key="3">
    <source>
        <dbReference type="ARBA" id="ARBA00022729"/>
    </source>
</evidence>